<protein>
    <recommendedName>
        <fullName evidence="1">Cyclophilin-like domain-containing protein</fullName>
    </recommendedName>
</protein>
<accession>A0A6L7I0I6</accession>
<dbReference type="Gene3D" id="2.40.100.20">
    <property type="match status" value="1"/>
</dbReference>
<sequence length="118" mass="12892">MTMKIQLVVKGERLCATLVDNPTAHDFYALLPQRFTLKDYAQTEKIAYLPRKLTTDSAPPGAKGRLGDICYYAPWGNLAIFYRDFGYAAGLIPLAHIGGDLGGLIMADSLEVVIEAAE</sequence>
<dbReference type="InterPro" id="IPR029000">
    <property type="entry name" value="Cyclophilin-like_dom_sf"/>
</dbReference>
<comment type="caution">
    <text evidence="2">The sequence shown here is derived from an EMBL/GenBank/DDBJ whole genome shotgun (WGS) entry which is preliminary data.</text>
</comment>
<reference evidence="2 3" key="1">
    <citation type="submission" date="2019-12" db="EMBL/GenBank/DDBJ databases">
        <title>Shewanella insulae sp. nov., isolated from a tidal flat.</title>
        <authorList>
            <person name="Yoon J.-H."/>
        </authorList>
    </citation>
    <scope>NUCLEOTIDE SEQUENCE [LARGE SCALE GENOMIC DNA]</scope>
    <source>
        <strain evidence="2 3">JBTF-M18</strain>
    </source>
</reference>
<feature type="domain" description="Cyclophilin-like" evidence="1">
    <location>
        <begin position="8"/>
        <end position="114"/>
    </location>
</feature>
<dbReference type="Proteomes" id="UP000474778">
    <property type="component" value="Unassembled WGS sequence"/>
</dbReference>
<dbReference type="InterPro" id="IPR041183">
    <property type="entry name" value="Cyclophilin-like"/>
</dbReference>
<evidence type="ECO:0000259" key="1">
    <source>
        <dbReference type="Pfam" id="PF18050"/>
    </source>
</evidence>
<evidence type="ECO:0000313" key="2">
    <source>
        <dbReference type="EMBL" id="MXR69893.1"/>
    </source>
</evidence>
<gene>
    <name evidence="2" type="ORF">GNT65_14620</name>
</gene>
<keyword evidence="3" id="KW-1185">Reference proteome</keyword>
<evidence type="ECO:0000313" key="3">
    <source>
        <dbReference type="Proteomes" id="UP000474778"/>
    </source>
</evidence>
<proteinExistence type="predicted"/>
<organism evidence="2 3">
    <name type="scientific">Shewanella insulae</name>
    <dbReference type="NCBI Taxonomy" id="2681496"/>
    <lineage>
        <taxon>Bacteria</taxon>
        <taxon>Pseudomonadati</taxon>
        <taxon>Pseudomonadota</taxon>
        <taxon>Gammaproteobacteria</taxon>
        <taxon>Alteromonadales</taxon>
        <taxon>Shewanellaceae</taxon>
        <taxon>Shewanella</taxon>
    </lineage>
</organism>
<dbReference type="EMBL" id="WRPA01000013">
    <property type="protein sequence ID" value="MXR69893.1"/>
    <property type="molecule type" value="Genomic_DNA"/>
</dbReference>
<dbReference type="SUPFAM" id="SSF50891">
    <property type="entry name" value="Cyclophilin-like"/>
    <property type="match status" value="1"/>
</dbReference>
<dbReference type="Pfam" id="PF18050">
    <property type="entry name" value="Cyclophil_like2"/>
    <property type="match status" value="1"/>
</dbReference>
<dbReference type="AlphaFoldDB" id="A0A6L7I0I6"/>
<name>A0A6L7I0I6_9GAMM</name>